<comment type="caution">
    <text evidence="2">The sequence shown here is derived from an EMBL/GenBank/DDBJ whole genome shotgun (WGS) entry which is preliminary data.</text>
</comment>
<organism evidence="2 3">
    <name type="scientific">Popillia japonica</name>
    <name type="common">Japanese beetle</name>
    <dbReference type="NCBI Taxonomy" id="7064"/>
    <lineage>
        <taxon>Eukaryota</taxon>
        <taxon>Metazoa</taxon>
        <taxon>Ecdysozoa</taxon>
        <taxon>Arthropoda</taxon>
        <taxon>Hexapoda</taxon>
        <taxon>Insecta</taxon>
        <taxon>Pterygota</taxon>
        <taxon>Neoptera</taxon>
        <taxon>Endopterygota</taxon>
        <taxon>Coleoptera</taxon>
        <taxon>Polyphaga</taxon>
        <taxon>Scarabaeiformia</taxon>
        <taxon>Scarabaeidae</taxon>
        <taxon>Rutelinae</taxon>
        <taxon>Popillia</taxon>
    </lineage>
</organism>
<proteinExistence type="predicted"/>
<evidence type="ECO:0000313" key="2">
    <source>
        <dbReference type="EMBL" id="KAK9717097.1"/>
    </source>
</evidence>
<feature type="compositionally biased region" description="Polar residues" evidence="1">
    <location>
        <begin position="94"/>
        <end position="112"/>
    </location>
</feature>
<feature type="compositionally biased region" description="Polar residues" evidence="1">
    <location>
        <begin position="51"/>
        <end position="61"/>
    </location>
</feature>
<evidence type="ECO:0000256" key="1">
    <source>
        <dbReference type="SAM" id="MobiDB-lite"/>
    </source>
</evidence>
<dbReference type="Proteomes" id="UP001458880">
    <property type="component" value="Unassembled WGS sequence"/>
</dbReference>
<feature type="region of interest" description="Disordered" evidence="1">
    <location>
        <begin position="1"/>
        <end position="69"/>
    </location>
</feature>
<protein>
    <submittedName>
        <fullName evidence="2">Uncharacterized protein</fullName>
    </submittedName>
</protein>
<feature type="compositionally biased region" description="Acidic residues" evidence="1">
    <location>
        <begin position="32"/>
        <end position="44"/>
    </location>
</feature>
<feature type="compositionally biased region" description="Basic residues" evidence="1">
    <location>
        <begin position="145"/>
        <end position="161"/>
    </location>
</feature>
<feature type="region of interest" description="Disordered" evidence="1">
    <location>
        <begin position="143"/>
        <end position="162"/>
    </location>
</feature>
<feature type="region of interest" description="Disordered" evidence="1">
    <location>
        <begin position="93"/>
        <end position="129"/>
    </location>
</feature>
<gene>
    <name evidence="2" type="ORF">QE152_g24357</name>
</gene>
<sequence length="194" mass="21277">MPVAHSPPKRPLSAGDYQNDGSPLSGRMTDDMSGEFDLVVDTDDDARTPRPHTQQNPTDSPSEGKFNKLTDEQLQAIISQIQEELDRRCGVQMSEAQTSPNLENASPISDVSESLAGDTGPSKGCKRRGASLTVVRALVQDTPSTKKRKMKRRTKGCKRRGASLTVVRALVQDTPSTKKRKMKRRSAGERLSRS</sequence>
<reference evidence="2 3" key="1">
    <citation type="journal article" date="2024" name="BMC Genomics">
        <title>De novo assembly and annotation of Popillia japonica's genome with initial clues to its potential as an invasive pest.</title>
        <authorList>
            <person name="Cucini C."/>
            <person name="Boschi S."/>
            <person name="Funari R."/>
            <person name="Cardaioli E."/>
            <person name="Iannotti N."/>
            <person name="Marturano G."/>
            <person name="Paoli F."/>
            <person name="Bruttini M."/>
            <person name="Carapelli A."/>
            <person name="Frati F."/>
            <person name="Nardi F."/>
        </authorList>
    </citation>
    <scope>NUCLEOTIDE SEQUENCE [LARGE SCALE GENOMIC DNA]</scope>
    <source>
        <strain evidence="2">DMR45628</strain>
    </source>
</reference>
<dbReference type="EMBL" id="JASPKY010000247">
    <property type="protein sequence ID" value="KAK9717097.1"/>
    <property type="molecule type" value="Genomic_DNA"/>
</dbReference>
<feature type="region of interest" description="Disordered" evidence="1">
    <location>
        <begin position="171"/>
        <end position="194"/>
    </location>
</feature>
<dbReference type="AlphaFoldDB" id="A0AAW1KFY2"/>
<accession>A0AAW1KFY2</accession>
<name>A0AAW1KFY2_POPJA</name>
<keyword evidence="3" id="KW-1185">Reference proteome</keyword>
<evidence type="ECO:0000313" key="3">
    <source>
        <dbReference type="Proteomes" id="UP001458880"/>
    </source>
</evidence>